<dbReference type="PANTHER" id="PTHR45860:SF1">
    <property type="entry name" value="TRANSLATION INITIATION FACTOR EIF-2B SUBUNIT ALPHA"/>
    <property type="match status" value="1"/>
</dbReference>
<dbReference type="InterPro" id="IPR042529">
    <property type="entry name" value="IF_2B-like_C"/>
</dbReference>
<dbReference type="GO" id="GO:0005085">
    <property type="term" value="F:guanyl-nucleotide exchange factor activity"/>
    <property type="evidence" value="ECO:0007669"/>
    <property type="project" value="TreeGrafter"/>
</dbReference>
<dbReference type="Pfam" id="PF01008">
    <property type="entry name" value="IF-2B"/>
    <property type="match status" value="1"/>
</dbReference>
<comment type="caution">
    <text evidence="11">The sequence shown here is derived from an EMBL/GenBank/DDBJ whole genome shotgun (WGS) entry which is preliminary data.</text>
</comment>
<dbReference type="AlphaFoldDB" id="A0A8J2RLJ3"/>
<evidence type="ECO:0000256" key="7">
    <source>
        <dbReference type="ARBA" id="ARBA00044208"/>
    </source>
</evidence>
<dbReference type="Gene3D" id="1.20.120.1070">
    <property type="entry name" value="Translation initiation factor eIF-2B, N-terminal domain"/>
    <property type="match status" value="1"/>
</dbReference>
<dbReference type="InterPro" id="IPR000649">
    <property type="entry name" value="IF-2B-related"/>
</dbReference>
<comment type="subcellular location">
    <subcellularLocation>
        <location evidence="1">Cytoplasm</location>
        <location evidence="1">Cytosol</location>
    </subcellularLocation>
</comment>
<evidence type="ECO:0000256" key="8">
    <source>
        <dbReference type="ARBA" id="ARBA00044236"/>
    </source>
</evidence>
<sequence>MEKTSNVLDFFQNIVENEPEVSAAVAAIRTLMNILENFGDGETLRGLSEELRKATEEMKKAECSITSVQSGCELFQRFITLTSLDQSEFKDCKEIMKKRGEIFLRKLQETRPKIARLGAPFILDGHKILTHSKSRVVLQTLVEAAVTSKKRFHVFITESYPDRSGVAMRDELSKHNISATLILDSAMGYVMESVDLVLVGAEGVVESGGIINKIGTYTMALCAKEMRKPFYVLAESFKFVRLYPLNQRDLPQELKFSSATIKSNDSNLLDQHPQVDYTPPGYLTLLFTDLGILTPSAVSDELIKLYL</sequence>
<proteinExistence type="inferred from homology"/>
<evidence type="ECO:0000256" key="1">
    <source>
        <dbReference type="ARBA" id="ARBA00004514"/>
    </source>
</evidence>
<dbReference type="EMBL" id="CAKKLH010000068">
    <property type="protein sequence ID" value="CAH0101978.1"/>
    <property type="molecule type" value="Genomic_DNA"/>
</dbReference>
<dbReference type="SUPFAM" id="SSF100950">
    <property type="entry name" value="NagB/RpiA/CoA transferase-like"/>
    <property type="match status" value="1"/>
</dbReference>
<comment type="subunit">
    <text evidence="9">Component of the translation initiation factor 2B (eIF2B) complex which is a heterodecamer of two sets of five different subunits: alpha, beta, gamma, delta and epsilon. Subunits alpha, beta and delta comprise a regulatory subcomplex and subunits epsilon and gamma comprise a catalytic subcomplex. Within the complex, the hexameric regulatory complex resides at the center, with the two heterodimeric catalytic subcomplexes bound on opposite sides.</text>
</comment>
<evidence type="ECO:0000256" key="10">
    <source>
        <dbReference type="RuleBase" id="RU003814"/>
    </source>
</evidence>
<dbReference type="PANTHER" id="PTHR45860">
    <property type="entry name" value="TRANSLATION INITIATION FACTOR EIF-2B SUBUNIT ALPHA"/>
    <property type="match status" value="1"/>
</dbReference>
<organism evidence="11 12">
    <name type="scientific">Daphnia galeata</name>
    <dbReference type="NCBI Taxonomy" id="27404"/>
    <lineage>
        <taxon>Eukaryota</taxon>
        <taxon>Metazoa</taxon>
        <taxon>Ecdysozoa</taxon>
        <taxon>Arthropoda</taxon>
        <taxon>Crustacea</taxon>
        <taxon>Branchiopoda</taxon>
        <taxon>Diplostraca</taxon>
        <taxon>Cladocera</taxon>
        <taxon>Anomopoda</taxon>
        <taxon>Daphniidae</taxon>
        <taxon>Daphnia</taxon>
    </lineage>
</organism>
<dbReference type="GO" id="GO:0005851">
    <property type="term" value="C:eukaryotic translation initiation factor 2B complex"/>
    <property type="evidence" value="ECO:0007669"/>
    <property type="project" value="TreeGrafter"/>
</dbReference>
<gene>
    <name evidence="11" type="ORF">DGAL_LOCUS4351</name>
</gene>
<evidence type="ECO:0000256" key="4">
    <source>
        <dbReference type="ARBA" id="ARBA00022540"/>
    </source>
</evidence>
<keyword evidence="4" id="KW-0396">Initiation factor</keyword>
<evidence type="ECO:0000256" key="3">
    <source>
        <dbReference type="ARBA" id="ARBA00022490"/>
    </source>
</evidence>
<dbReference type="InterPro" id="IPR037171">
    <property type="entry name" value="NagB/RpiA_transferase-like"/>
</dbReference>
<dbReference type="GO" id="GO:0003743">
    <property type="term" value="F:translation initiation factor activity"/>
    <property type="evidence" value="ECO:0007669"/>
    <property type="project" value="UniProtKB-KW"/>
</dbReference>
<keyword evidence="3" id="KW-0963">Cytoplasm</keyword>
<dbReference type="FunFam" id="3.40.50.10470:FF:000001">
    <property type="entry name" value="Translation initiation factor eIF-2B subunit alpha"/>
    <property type="match status" value="1"/>
</dbReference>
<comment type="function">
    <text evidence="6">Acts as a component of the translation initiation factor 2B (eIF2B) complex, which catalyzes the exchange of GDP for GTP on eukaryotic initiation factor 2 (eIF2) gamma subunit. Its guanine nucleotide exchange factor activity is repressed when bound to eIF2 complex phosphorylated on the alpha subunit, thereby limiting the amount of methionyl-initiator methionine tRNA available to the ribosome and consequently global translation is repressed.</text>
</comment>
<evidence type="ECO:0000313" key="11">
    <source>
        <dbReference type="EMBL" id="CAH0101978.1"/>
    </source>
</evidence>
<protein>
    <recommendedName>
        <fullName evidence="7">Translation initiation factor eIF2B subunit alpha</fullName>
    </recommendedName>
    <alternativeName>
        <fullName evidence="8">eIF2B GDP-GTP exchange factor subunit alpha</fullName>
    </alternativeName>
</protein>
<keyword evidence="5" id="KW-0648">Protein biosynthesis</keyword>
<dbReference type="InterPro" id="IPR051501">
    <property type="entry name" value="eIF2B_alpha/beta/delta"/>
</dbReference>
<evidence type="ECO:0000256" key="2">
    <source>
        <dbReference type="ARBA" id="ARBA00007251"/>
    </source>
</evidence>
<dbReference type="Gene3D" id="3.40.50.10470">
    <property type="entry name" value="Translation initiation factor eif-2b, domain 2"/>
    <property type="match status" value="1"/>
</dbReference>
<evidence type="ECO:0000256" key="6">
    <source>
        <dbReference type="ARBA" id="ARBA00043898"/>
    </source>
</evidence>
<accession>A0A8J2RLJ3</accession>
<evidence type="ECO:0000256" key="5">
    <source>
        <dbReference type="ARBA" id="ARBA00022917"/>
    </source>
</evidence>
<dbReference type="Proteomes" id="UP000789390">
    <property type="component" value="Unassembled WGS sequence"/>
</dbReference>
<keyword evidence="12" id="KW-1185">Reference proteome</keyword>
<name>A0A8J2RLJ3_9CRUS</name>
<evidence type="ECO:0000256" key="9">
    <source>
        <dbReference type="ARBA" id="ARBA00046432"/>
    </source>
</evidence>
<dbReference type="OrthoDB" id="10249309at2759"/>
<reference evidence="11" key="1">
    <citation type="submission" date="2021-11" db="EMBL/GenBank/DDBJ databases">
        <authorList>
            <person name="Schell T."/>
        </authorList>
    </citation>
    <scope>NUCLEOTIDE SEQUENCE</scope>
    <source>
        <strain evidence="11">M5</strain>
    </source>
</reference>
<dbReference type="InterPro" id="IPR042528">
    <property type="entry name" value="elF-2B_alpha_N"/>
</dbReference>
<evidence type="ECO:0000313" key="12">
    <source>
        <dbReference type="Proteomes" id="UP000789390"/>
    </source>
</evidence>
<comment type="similarity">
    <text evidence="2 10">Belongs to the eIF-2B alpha/beta/delta subunits family.</text>
</comment>
<dbReference type="GO" id="GO:0005829">
    <property type="term" value="C:cytosol"/>
    <property type="evidence" value="ECO:0007669"/>
    <property type="project" value="UniProtKB-SubCell"/>
</dbReference>